<feature type="compositionally biased region" description="Basic and acidic residues" evidence="1">
    <location>
        <begin position="161"/>
        <end position="174"/>
    </location>
</feature>
<evidence type="ECO:0000313" key="2">
    <source>
        <dbReference type="EMBL" id="KIO02704.1"/>
    </source>
</evidence>
<reference evidence="2 3" key="1">
    <citation type="submission" date="2014-04" db="EMBL/GenBank/DDBJ databases">
        <authorList>
            <consortium name="DOE Joint Genome Institute"/>
            <person name="Kuo A."/>
            <person name="Kohler A."/>
            <person name="Costa M.D."/>
            <person name="Nagy L.G."/>
            <person name="Floudas D."/>
            <person name="Copeland A."/>
            <person name="Barry K.W."/>
            <person name="Cichocki N."/>
            <person name="Veneault-Fourrey C."/>
            <person name="LaButti K."/>
            <person name="Lindquist E.A."/>
            <person name="Lipzen A."/>
            <person name="Lundell T."/>
            <person name="Morin E."/>
            <person name="Murat C."/>
            <person name="Sun H."/>
            <person name="Tunlid A."/>
            <person name="Henrissat B."/>
            <person name="Grigoriev I.V."/>
            <person name="Hibbett D.S."/>
            <person name="Martin F."/>
            <person name="Nordberg H.P."/>
            <person name="Cantor M.N."/>
            <person name="Hua S.X."/>
        </authorList>
    </citation>
    <scope>NUCLEOTIDE SEQUENCE [LARGE SCALE GENOMIC DNA]</scope>
    <source>
        <strain evidence="2 3">Marx 270</strain>
    </source>
</reference>
<keyword evidence="3" id="KW-1185">Reference proteome</keyword>
<dbReference type="HOGENOM" id="CLU_075896_0_0_1"/>
<reference evidence="3" key="2">
    <citation type="submission" date="2015-01" db="EMBL/GenBank/DDBJ databases">
        <title>Evolutionary Origins and Diversification of the Mycorrhizal Mutualists.</title>
        <authorList>
            <consortium name="DOE Joint Genome Institute"/>
            <consortium name="Mycorrhizal Genomics Consortium"/>
            <person name="Kohler A."/>
            <person name="Kuo A."/>
            <person name="Nagy L.G."/>
            <person name="Floudas D."/>
            <person name="Copeland A."/>
            <person name="Barry K.W."/>
            <person name="Cichocki N."/>
            <person name="Veneault-Fourrey C."/>
            <person name="LaButti K."/>
            <person name="Lindquist E.A."/>
            <person name="Lipzen A."/>
            <person name="Lundell T."/>
            <person name="Morin E."/>
            <person name="Murat C."/>
            <person name="Riley R."/>
            <person name="Ohm R."/>
            <person name="Sun H."/>
            <person name="Tunlid A."/>
            <person name="Henrissat B."/>
            <person name="Grigoriev I.V."/>
            <person name="Hibbett D.S."/>
            <person name="Martin F."/>
        </authorList>
    </citation>
    <scope>NUCLEOTIDE SEQUENCE [LARGE SCALE GENOMIC DNA]</scope>
    <source>
        <strain evidence="3">Marx 270</strain>
    </source>
</reference>
<dbReference type="STRING" id="870435.A0A0C3P5W5"/>
<gene>
    <name evidence="2" type="ORF">M404DRAFT_147421</name>
</gene>
<evidence type="ECO:0000313" key="3">
    <source>
        <dbReference type="Proteomes" id="UP000054217"/>
    </source>
</evidence>
<organism evidence="2 3">
    <name type="scientific">Pisolithus tinctorius Marx 270</name>
    <dbReference type="NCBI Taxonomy" id="870435"/>
    <lineage>
        <taxon>Eukaryota</taxon>
        <taxon>Fungi</taxon>
        <taxon>Dikarya</taxon>
        <taxon>Basidiomycota</taxon>
        <taxon>Agaricomycotina</taxon>
        <taxon>Agaricomycetes</taxon>
        <taxon>Agaricomycetidae</taxon>
        <taxon>Boletales</taxon>
        <taxon>Sclerodermatineae</taxon>
        <taxon>Pisolithaceae</taxon>
        <taxon>Pisolithus</taxon>
    </lineage>
</organism>
<dbReference type="OrthoDB" id="5876637at2759"/>
<name>A0A0C3P5W5_PISTI</name>
<evidence type="ECO:0000256" key="1">
    <source>
        <dbReference type="SAM" id="MobiDB-lite"/>
    </source>
</evidence>
<dbReference type="AlphaFoldDB" id="A0A0C3P5W5"/>
<dbReference type="Proteomes" id="UP000054217">
    <property type="component" value="Unassembled WGS sequence"/>
</dbReference>
<dbReference type="EMBL" id="KN831980">
    <property type="protein sequence ID" value="KIO02704.1"/>
    <property type="molecule type" value="Genomic_DNA"/>
</dbReference>
<feature type="compositionally biased region" description="Basic and acidic residues" evidence="1">
    <location>
        <begin position="115"/>
        <end position="124"/>
    </location>
</feature>
<protein>
    <submittedName>
        <fullName evidence="2">Uncharacterized protein</fullName>
    </submittedName>
</protein>
<proteinExistence type="predicted"/>
<feature type="region of interest" description="Disordered" evidence="1">
    <location>
        <begin position="47"/>
        <end position="215"/>
    </location>
</feature>
<sequence>MPHKRAKRSTRESQRVLRGVDLAPETSLARETIPKSVSRVLDAARIRQEYREKKRKLDGREDGPARKRKHHDGSDQGADGTPKIRPGETITSFNRRVEQSMIPHIKMALRQSSNQERKVRKQDAAGRPQPSARKEESKECSNSSDKNVPLRHPTKIAGFAIERDGSAEKGKEFPKASTSAPRRLNDIAQAPPEITNVPRGARQLPKKDKSSGVLSMAQKVMMEEERERAIKHYRELKTRRLSGVVA</sequence>
<dbReference type="InParanoid" id="A0A0C3P5W5"/>
<accession>A0A0C3P5W5</accession>